<dbReference type="SMART" id="SM00860">
    <property type="entry name" value="SMI1_KNR4"/>
    <property type="match status" value="1"/>
</dbReference>
<accession>A0A6N8JIY4</accession>
<evidence type="ECO:0000313" key="3">
    <source>
        <dbReference type="Proteomes" id="UP000468388"/>
    </source>
</evidence>
<proteinExistence type="predicted"/>
<dbReference type="Proteomes" id="UP000468388">
    <property type="component" value="Unassembled WGS sequence"/>
</dbReference>
<dbReference type="SUPFAM" id="SSF160631">
    <property type="entry name" value="SMI1/KNR4-like"/>
    <property type="match status" value="1"/>
</dbReference>
<organism evidence="2 3">
    <name type="scientific">Chitinophaga oryziterrae</name>
    <dbReference type="NCBI Taxonomy" id="1031224"/>
    <lineage>
        <taxon>Bacteria</taxon>
        <taxon>Pseudomonadati</taxon>
        <taxon>Bacteroidota</taxon>
        <taxon>Chitinophagia</taxon>
        <taxon>Chitinophagales</taxon>
        <taxon>Chitinophagaceae</taxon>
        <taxon>Chitinophaga</taxon>
    </lineage>
</organism>
<dbReference type="InterPro" id="IPR018958">
    <property type="entry name" value="Knr4/Smi1-like_dom"/>
</dbReference>
<gene>
    <name evidence="2" type="ORF">GO495_31695</name>
</gene>
<dbReference type="RefSeq" id="WP_157303980.1">
    <property type="nucleotide sequence ID" value="NZ_BAAAZB010000027.1"/>
</dbReference>
<evidence type="ECO:0000259" key="1">
    <source>
        <dbReference type="SMART" id="SM00860"/>
    </source>
</evidence>
<dbReference type="Pfam" id="PF09346">
    <property type="entry name" value="SMI1_KNR4"/>
    <property type="match status" value="1"/>
</dbReference>
<comment type="caution">
    <text evidence="2">The sequence shown here is derived from an EMBL/GenBank/DDBJ whole genome shotgun (WGS) entry which is preliminary data.</text>
</comment>
<dbReference type="OrthoDB" id="646254at2"/>
<name>A0A6N8JIY4_9BACT</name>
<dbReference type="EMBL" id="WRXO01000017">
    <property type="protein sequence ID" value="MVT45195.1"/>
    <property type="molecule type" value="Genomic_DNA"/>
</dbReference>
<keyword evidence="3" id="KW-1185">Reference proteome</keyword>
<feature type="domain" description="Knr4/Smi1-like" evidence="1">
    <location>
        <begin position="287"/>
        <end position="368"/>
    </location>
</feature>
<reference evidence="2 3" key="1">
    <citation type="submission" date="2019-12" db="EMBL/GenBank/DDBJ databases">
        <title>The draft genomic sequence of strain Chitinophaga oryziterrae JCM 16595.</title>
        <authorList>
            <person name="Zhang X."/>
        </authorList>
    </citation>
    <scope>NUCLEOTIDE SEQUENCE [LARGE SCALE GENOMIC DNA]</scope>
    <source>
        <strain evidence="2 3">JCM 16595</strain>
    </source>
</reference>
<dbReference type="AlphaFoldDB" id="A0A6N8JIY4"/>
<dbReference type="InterPro" id="IPR037883">
    <property type="entry name" value="Knr4/Smi1-like_sf"/>
</dbReference>
<protein>
    <recommendedName>
        <fullName evidence="1">Knr4/Smi1-like domain-containing protein</fullName>
    </recommendedName>
</protein>
<evidence type="ECO:0000313" key="2">
    <source>
        <dbReference type="EMBL" id="MVT45195.1"/>
    </source>
</evidence>
<sequence length="428" mass="48548">MLTKGTLNTIQSGSDKEVYTQVTDVALYMATGGFLEAANQLLSELWKYKLPHDRDTWLADTAFMVLWDAAGSYPGFTPFPLDDIESIEKNIRRYIAVDRWAYKMPDKPWNELTDQDLLRKSYITAALVNVDGSFPSSQNELEALSMLEKLAAENVTSCEGFALGAELAARNGKADTGIRLAKIWANGYHKKTLGYLFPLLACSRHVAPVLLQKGIADELNLSETIVQEFLSQAITVLDKRFQDGRTMLYGDLTWKDLLHKISRHSIELEDGEYDESVRISGWIGFDGATVSEITLAENRLGITLPTDYKLFLEITNGIRPFPLNNPALLPVNEIDFIGNILDADTFDSLSDWPVDDDDPETFKDYLSRGIMISRYPDEQMIWLIPTTVGNITSWQTFFFAYWLPGDQRYPGFRYYIEEQLQSIEGYNE</sequence>
<dbReference type="Gene3D" id="3.40.1580.10">
    <property type="entry name" value="SMI1/KNR4-like"/>
    <property type="match status" value="1"/>
</dbReference>